<evidence type="ECO:0000313" key="3">
    <source>
        <dbReference type="Proteomes" id="UP000660024"/>
    </source>
</evidence>
<dbReference type="EMBL" id="JAEHFY010000024">
    <property type="protein sequence ID" value="MBK0384184.1"/>
    <property type="molecule type" value="Genomic_DNA"/>
</dbReference>
<gene>
    <name evidence="2" type="primary">tnpA</name>
    <name evidence="2" type="ORF">I5M32_14545</name>
</gene>
<comment type="caution">
    <text evidence="2">The sequence shown here is derived from an EMBL/GenBank/DDBJ whole genome shotgun (WGS) entry which is preliminary data.</text>
</comment>
<dbReference type="Gene3D" id="3.30.70.1290">
    <property type="entry name" value="Transposase IS200-like"/>
    <property type="match status" value="1"/>
</dbReference>
<evidence type="ECO:0000313" key="2">
    <source>
        <dbReference type="EMBL" id="MBK0384184.1"/>
    </source>
</evidence>
<dbReference type="PANTHER" id="PTHR33360">
    <property type="entry name" value="TRANSPOSASE FOR INSERTION SEQUENCE ELEMENT IS200"/>
    <property type="match status" value="1"/>
</dbReference>
<dbReference type="InterPro" id="IPR036515">
    <property type="entry name" value="Transposase_17_sf"/>
</dbReference>
<keyword evidence="3" id="KW-1185">Reference proteome</keyword>
<proteinExistence type="predicted"/>
<dbReference type="NCBIfam" id="NF033573">
    <property type="entry name" value="transpos_IS200"/>
    <property type="match status" value="1"/>
</dbReference>
<reference evidence="2 3" key="1">
    <citation type="submission" date="2020-12" db="EMBL/GenBank/DDBJ databases">
        <title>Bacterial novel species Pedobacter sp. SD-b isolated from soil.</title>
        <authorList>
            <person name="Jung H.-Y."/>
        </authorList>
    </citation>
    <scope>NUCLEOTIDE SEQUENCE [LARGE SCALE GENOMIC DNA]</scope>
    <source>
        <strain evidence="2 3">SD-b</strain>
    </source>
</reference>
<dbReference type="RefSeq" id="WP_200587656.1">
    <property type="nucleotide sequence ID" value="NZ_JAEHFY010000024.1"/>
</dbReference>
<feature type="domain" description="Transposase IS200-like" evidence="1">
    <location>
        <begin position="5"/>
        <end position="119"/>
    </location>
</feature>
<protein>
    <submittedName>
        <fullName evidence="2">IS200/IS605 family transposase</fullName>
    </submittedName>
</protein>
<evidence type="ECO:0000259" key="1">
    <source>
        <dbReference type="SMART" id="SM01321"/>
    </source>
</evidence>
<name>A0ABS1BMQ8_9SPHI</name>
<sequence length="153" mass="18327">MANTYSQITIHCVFAVKGRKNFIDINFRDELHKYMSGIMKNIGAFPLAIGGWSDHVHVLFELNPNTKVSDLMRELKANSSKWINEKNFLKEKFNWQEGYGAFSYSRSQRNNVINYILNQEQHHSKKTFKDEYLEFLEKFEIEFKNEYLFEFYD</sequence>
<organism evidence="2 3">
    <name type="scientific">Pedobacter segetis</name>
    <dbReference type="NCBI Taxonomy" id="2793069"/>
    <lineage>
        <taxon>Bacteria</taxon>
        <taxon>Pseudomonadati</taxon>
        <taxon>Bacteroidota</taxon>
        <taxon>Sphingobacteriia</taxon>
        <taxon>Sphingobacteriales</taxon>
        <taxon>Sphingobacteriaceae</taxon>
        <taxon>Pedobacter</taxon>
    </lineage>
</organism>
<dbReference type="SUPFAM" id="SSF143422">
    <property type="entry name" value="Transposase IS200-like"/>
    <property type="match status" value="1"/>
</dbReference>
<dbReference type="PANTHER" id="PTHR33360:SF2">
    <property type="entry name" value="TRANSPOSASE FOR INSERTION SEQUENCE ELEMENT IS200"/>
    <property type="match status" value="1"/>
</dbReference>
<dbReference type="SMART" id="SM01321">
    <property type="entry name" value="Y1_Tnp"/>
    <property type="match status" value="1"/>
</dbReference>
<dbReference type="Proteomes" id="UP000660024">
    <property type="component" value="Unassembled WGS sequence"/>
</dbReference>
<dbReference type="InterPro" id="IPR002686">
    <property type="entry name" value="Transposase_17"/>
</dbReference>
<dbReference type="Pfam" id="PF01797">
    <property type="entry name" value="Y1_Tnp"/>
    <property type="match status" value="1"/>
</dbReference>
<accession>A0ABS1BMQ8</accession>